<protein>
    <submittedName>
        <fullName evidence="2">HDOD domain-containing protein</fullName>
    </submittedName>
</protein>
<gene>
    <name evidence="2" type="ORF">ENI96_03035</name>
</gene>
<dbReference type="Proteomes" id="UP000886251">
    <property type="component" value="Unassembled WGS sequence"/>
</dbReference>
<dbReference type="PROSITE" id="PS51833">
    <property type="entry name" value="HDOD"/>
    <property type="match status" value="1"/>
</dbReference>
<evidence type="ECO:0000313" key="2">
    <source>
        <dbReference type="EMBL" id="HEB95392.1"/>
    </source>
</evidence>
<dbReference type="EMBL" id="DRKP01000040">
    <property type="protein sequence ID" value="HEB95392.1"/>
    <property type="molecule type" value="Genomic_DNA"/>
</dbReference>
<dbReference type="Gene3D" id="1.10.3210.10">
    <property type="entry name" value="Hypothetical protein af1432"/>
    <property type="match status" value="1"/>
</dbReference>
<feature type="domain" description="HDOD" evidence="1">
    <location>
        <begin position="21"/>
        <end position="221"/>
    </location>
</feature>
<reference evidence="2" key="1">
    <citation type="journal article" date="2020" name="mSystems">
        <title>Genome- and Community-Level Interaction Insights into Carbon Utilization and Element Cycling Functions of Hydrothermarchaeota in Hydrothermal Sediment.</title>
        <authorList>
            <person name="Zhou Z."/>
            <person name="Liu Y."/>
            <person name="Xu W."/>
            <person name="Pan J."/>
            <person name="Luo Z.H."/>
            <person name="Li M."/>
        </authorList>
    </citation>
    <scope>NUCLEOTIDE SEQUENCE [LARGE SCALE GENOMIC DNA]</scope>
    <source>
        <strain evidence="2">HyVt-443</strain>
    </source>
</reference>
<evidence type="ECO:0000259" key="1">
    <source>
        <dbReference type="PROSITE" id="PS51833"/>
    </source>
</evidence>
<organism evidence="2">
    <name type="scientific">Sedimenticola thiotaurini</name>
    <dbReference type="NCBI Taxonomy" id="1543721"/>
    <lineage>
        <taxon>Bacteria</taxon>
        <taxon>Pseudomonadati</taxon>
        <taxon>Pseudomonadota</taxon>
        <taxon>Gammaproteobacteria</taxon>
        <taxon>Chromatiales</taxon>
        <taxon>Sedimenticolaceae</taxon>
        <taxon>Sedimenticola</taxon>
    </lineage>
</organism>
<name>A0A831W9R1_9GAMM</name>
<proteinExistence type="predicted"/>
<dbReference type="InterPro" id="IPR052340">
    <property type="entry name" value="RNase_Y/CdgJ"/>
</dbReference>
<dbReference type="SUPFAM" id="SSF109604">
    <property type="entry name" value="HD-domain/PDEase-like"/>
    <property type="match status" value="1"/>
</dbReference>
<dbReference type="PANTHER" id="PTHR33525">
    <property type="match status" value="1"/>
</dbReference>
<dbReference type="PANTHER" id="PTHR33525:SF6">
    <property type="entry name" value="HDOD DOMAIN-CONTAINING PROTEIN"/>
    <property type="match status" value="1"/>
</dbReference>
<dbReference type="Pfam" id="PF08668">
    <property type="entry name" value="HDOD"/>
    <property type="match status" value="1"/>
</dbReference>
<comment type="caution">
    <text evidence="2">The sequence shown here is derived from an EMBL/GenBank/DDBJ whole genome shotgun (WGS) entry which is preliminary data.</text>
</comment>
<sequence>MTDMTSACNAPVLDTLSSRRLPVIPIGTFDLLAALDDDSIGFREIATVLERFPTIAARLIQLANSSWSSPVAEVSSLDAACSRLGVDVVKSTSVALLVSAPFDPCRCPAFEPRRYWARALAVAEAASHLAACIGSEAGGGDLQSARTAGLLHNLGLLWLADQLPEPTHLALLKWARDPDVSLDRSLMELAGAGYRQAGGCLARAWGLPSSLVTALEHQGRDRGQADAGPLAKLTGMAVSMVAAAEAGSGVPAHCAADCPAVPAADAERVYRHTAQQLERIEGLAGSLFDG</sequence>
<dbReference type="AlphaFoldDB" id="A0A831W9R1"/>
<dbReference type="InterPro" id="IPR013976">
    <property type="entry name" value="HDOD"/>
</dbReference>
<accession>A0A831W9R1</accession>